<feature type="coiled-coil region" evidence="1">
    <location>
        <begin position="179"/>
        <end position="206"/>
    </location>
</feature>
<reference evidence="5" key="1">
    <citation type="journal article" date="2019" name="Int. J. Syst. Evol. Microbiol.">
        <title>The Global Catalogue of Microorganisms (GCM) 10K type strain sequencing project: providing services to taxonomists for standard genome sequencing and annotation.</title>
        <authorList>
            <consortium name="The Broad Institute Genomics Platform"/>
            <consortium name="The Broad Institute Genome Sequencing Center for Infectious Disease"/>
            <person name="Wu L."/>
            <person name="Ma J."/>
        </authorList>
    </citation>
    <scope>NUCLEOTIDE SEQUENCE [LARGE SCALE GENOMIC DNA]</scope>
    <source>
        <strain evidence="5">CGMCC 1.12479</strain>
    </source>
</reference>
<evidence type="ECO:0000256" key="1">
    <source>
        <dbReference type="SAM" id="Coils"/>
    </source>
</evidence>
<keyword evidence="2" id="KW-0472">Membrane</keyword>
<keyword evidence="2" id="KW-1133">Transmembrane helix</keyword>
<keyword evidence="1" id="KW-0175">Coiled coil</keyword>
<proteinExistence type="predicted"/>
<keyword evidence="5" id="KW-1185">Reference proteome</keyword>
<evidence type="ECO:0000256" key="2">
    <source>
        <dbReference type="SAM" id="Phobius"/>
    </source>
</evidence>
<keyword evidence="2" id="KW-0812">Transmembrane</keyword>
<evidence type="ECO:0000259" key="3">
    <source>
        <dbReference type="Pfam" id="PF02470"/>
    </source>
</evidence>
<accession>A0ABQ1MVZ1</accession>
<name>A0ABQ1MVZ1_9BACT</name>
<evidence type="ECO:0000313" key="5">
    <source>
        <dbReference type="Proteomes" id="UP000635885"/>
    </source>
</evidence>
<protein>
    <recommendedName>
        <fullName evidence="3">Mce/MlaD domain-containing protein</fullName>
    </recommendedName>
</protein>
<feature type="domain" description="Mce/MlaD" evidence="3">
    <location>
        <begin position="43"/>
        <end position="117"/>
    </location>
</feature>
<dbReference type="PANTHER" id="PTHR33371:SF4">
    <property type="entry name" value="INTERMEMBRANE PHOSPHOLIPID TRANSPORT SYSTEM BINDING PROTEIN MLAD"/>
    <property type="match status" value="1"/>
</dbReference>
<dbReference type="Proteomes" id="UP000635885">
    <property type="component" value="Unassembled WGS sequence"/>
</dbReference>
<comment type="caution">
    <text evidence="4">The sequence shown here is derived from an EMBL/GenBank/DDBJ whole genome shotgun (WGS) entry which is preliminary data.</text>
</comment>
<dbReference type="InterPro" id="IPR003399">
    <property type="entry name" value="Mce/MlaD"/>
</dbReference>
<dbReference type="RefSeq" id="WP_188443750.1">
    <property type="nucleotide sequence ID" value="NZ_BMFD01000011.1"/>
</dbReference>
<feature type="transmembrane region" description="Helical" evidence="2">
    <location>
        <begin position="12"/>
        <end position="30"/>
    </location>
</feature>
<evidence type="ECO:0000313" key="4">
    <source>
        <dbReference type="EMBL" id="GGC48138.1"/>
    </source>
</evidence>
<organism evidence="4 5">
    <name type="scientific">Belliella aquatica</name>
    <dbReference type="NCBI Taxonomy" id="1323734"/>
    <lineage>
        <taxon>Bacteria</taxon>
        <taxon>Pseudomonadati</taxon>
        <taxon>Bacteroidota</taxon>
        <taxon>Cytophagia</taxon>
        <taxon>Cytophagales</taxon>
        <taxon>Cyclobacteriaceae</taxon>
        <taxon>Belliella</taxon>
    </lineage>
</organism>
<dbReference type="InterPro" id="IPR052336">
    <property type="entry name" value="MlaD_Phospholipid_Transporter"/>
</dbReference>
<dbReference type="Pfam" id="PF02470">
    <property type="entry name" value="MlaD"/>
    <property type="match status" value="1"/>
</dbReference>
<dbReference type="PANTHER" id="PTHR33371">
    <property type="entry name" value="INTERMEMBRANE PHOSPHOLIPID TRANSPORT SYSTEM BINDING PROTEIN MLAD-RELATED"/>
    <property type="match status" value="1"/>
</dbReference>
<sequence>MKEKKELNSGKLGLMVIAGILFLVFSLYMIGRNQNIFGTSIAVIAVMENVNGLVPGNNVRYKGMDIGTIKSIDMESDSSIFVHFLVKRKMQSFIKQNSLTSITTDGLMGNKILQIIPQDGNAKEIVEGDTLYPQDMLSTDEMLKKLGSTGDYFERISVNLYEITNKLNQSQALWGLLSDEEMSTELKETIRELNQASRNATAMTKAGKEMIQEFQNGNGLINKAFTDSLMSQQLAQSMENVMETSEKAVSIINDMKIWLESVQNTDGTVQLILKDSTFKAEIQQTITNLEAGTDNFNQNMEALKQNFLFRRYFRRLEKND</sequence>
<dbReference type="EMBL" id="BMFD01000011">
    <property type="protein sequence ID" value="GGC48138.1"/>
    <property type="molecule type" value="Genomic_DNA"/>
</dbReference>
<gene>
    <name evidence="4" type="ORF">GCM10010993_28290</name>
</gene>